<gene>
    <name evidence="3" type="ORF">SAMN04488514_10250</name>
</gene>
<name>A0A1G9LFY7_9FLAO</name>
<accession>A0A1G9LFY7</accession>
<proteinExistence type="predicted"/>
<protein>
    <submittedName>
        <fullName evidence="3">Galactose oxidase, central domain</fullName>
    </submittedName>
</protein>
<evidence type="ECO:0000256" key="1">
    <source>
        <dbReference type="ARBA" id="ARBA00022441"/>
    </source>
</evidence>
<evidence type="ECO:0000313" key="4">
    <source>
        <dbReference type="Proteomes" id="UP000199440"/>
    </source>
</evidence>
<dbReference type="InterPro" id="IPR015915">
    <property type="entry name" value="Kelch-typ_b-propeller"/>
</dbReference>
<dbReference type="PANTHER" id="PTHR46376">
    <property type="entry name" value="LEUCINE-ZIPPER-LIKE TRANSCRIPTIONAL REGULATOR 1"/>
    <property type="match status" value="1"/>
</dbReference>
<dbReference type="EMBL" id="FNGV01000002">
    <property type="protein sequence ID" value="SDL60838.1"/>
    <property type="molecule type" value="Genomic_DNA"/>
</dbReference>
<dbReference type="STRING" id="192904.SAMN04488514_10250"/>
<reference evidence="3 4" key="1">
    <citation type="submission" date="2016-10" db="EMBL/GenBank/DDBJ databases">
        <authorList>
            <person name="de Groot N.N."/>
        </authorList>
    </citation>
    <scope>NUCLEOTIDE SEQUENCE [LARGE SCALE GENOMIC DNA]</scope>
    <source>
        <strain evidence="3 4">DSM 19886</strain>
    </source>
</reference>
<dbReference type="InterPro" id="IPR006652">
    <property type="entry name" value="Kelch_1"/>
</dbReference>
<keyword evidence="1" id="KW-0880">Kelch repeat</keyword>
<dbReference type="Gene3D" id="2.120.10.80">
    <property type="entry name" value="Kelch-type beta propeller"/>
    <property type="match status" value="2"/>
</dbReference>
<dbReference type="AlphaFoldDB" id="A0A1G9LFY7"/>
<sequence>MKNQKTADQSKPLIYDYILFIMMLTFDDVLHKRYMNFKIYIMKKLKFTLVAIVLILASCDKYGDYPVIKDKDSISFKLVDVSKGFLEVPLTPTLRWEKAFDCGFCRVTYEIYLGTEKRPQTLLASGVTENKFKIQSPLSANVKYHWWVLARDNHGNIKISEFGSFTTRGLHYNSVTSDGAFSKRADHTTIVFDDKLWVISGYEGHYYETDAWYSSDGANWSAATTSTPFYGRSGHATVVFDNKMWVIGGYIGGENSNDIWYSSDGVNWTEAIEPPFSGRVNHTAAVYDNKIWVIGGHGNSAVGGELNDVWYTTDGISWVEAASGASFEARSGHTTVVHDDKLWVIGGRKSGTGSTGLMNDVWFTTDGAHWSAASPSAAFSKRQGHTTVVHNNKIWVIGGKSASALENDIWSSVNGITWTRATSSAPFSTRHGHSSAIFDSKIWVIGGQQSNSILDRVNDVWTIE</sequence>
<evidence type="ECO:0000313" key="3">
    <source>
        <dbReference type="EMBL" id="SDL60838.1"/>
    </source>
</evidence>
<dbReference type="InterPro" id="IPR051568">
    <property type="entry name" value="LZTR1/Attractin"/>
</dbReference>
<organism evidence="3 4">
    <name type="scientific">Kriegella aquimaris</name>
    <dbReference type="NCBI Taxonomy" id="192904"/>
    <lineage>
        <taxon>Bacteria</taxon>
        <taxon>Pseudomonadati</taxon>
        <taxon>Bacteroidota</taxon>
        <taxon>Flavobacteriia</taxon>
        <taxon>Flavobacteriales</taxon>
        <taxon>Flavobacteriaceae</taxon>
        <taxon>Kriegella</taxon>
    </lineage>
</organism>
<dbReference type="Pfam" id="PF24681">
    <property type="entry name" value="Kelch_KLHDC2_KLHL20_DRC7"/>
    <property type="match status" value="1"/>
</dbReference>
<evidence type="ECO:0000256" key="2">
    <source>
        <dbReference type="ARBA" id="ARBA00022737"/>
    </source>
</evidence>
<dbReference type="InterPro" id="IPR013783">
    <property type="entry name" value="Ig-like_fold"/>
</dbReference>
<dbReference type="OrthoDB" id="211220at2"/>
<dbReference type="Gene3D" id="2.60.40.10">
    <property type="entry name" value="Immunoglobulins"/>
    <property type="match status" value="1"/>
</dbReference>
<dbReference type="Proteomes" id="UP000199440">
    <property type="component" value="Unassembled WGS sequence"/>
</dbReference>
<dbReference type="PANTHER" id="PTHR46376:SF1">
    <property type="entry name" value="LEUCINE-ZIPPER-LIKE TRANSCRIPTIONAL REGULATOR 1"/>
    <property type="match status" value="1"/>
</dbReference>
<dbReference type="Pfam" id="PF01344">
    <property type="entry name" value="Kelch_1"/>
    <property type="match status" value="1"/>
</dbReference>
<dbReference type="SUPFAM" id="SSF117281">
    <property type="entry name" value="Kelch motif"/>
    <property type="match status" value="1"/>
</dbReference>
<keyword evidence="2" id="KW-0677">Repeat</keyword>
<keyword evidence="4" id="KW-1185">Reference proteome</keyword>